<dbReference type="OrthoDB" id="9813348at2"/>
<dbReference type="GO" id="GO:0008202">
    <property type="term" value="P:steroid metabolic process"/>
    <property type="evidence" value="ECO:0007669"/>
    <property type="project" value="UniProtKB-ARBA"/>
</dbReference>
<dbReference type="KEGG" id="doe:DENOEST_3670"/>
<dbReference type="InterPro" id="IPR003953">
    <property type="entry name" value="FAD-dep_OxRdtase_2_FAD-bd"/>
</dbReference>
<evidence type="ECO:0000313" key="6">
    <source>
        <dbReference type="EMBL" id="CAB1370824.1"/>
    </source>
</evidence>
<dbReference type="Gene3D" id="3.50.50.60">
    <property type="entry name" value="FAD/NAD(P)-binding domain"/>
    <property type="match status" value="1"/>
</dbReference>
<evidence type="ECO:0000256" key="4">
    <source>
        <dbReference type="ARBA" id="ARBA00023002"/>
    </source>
</evidence>
<accession>A0A6S6XXV1</accession>
<dbReference type="InterPro" id="IPR027477">
    <property type="entry name" value="Succ_DH/fumarate_Rdtase_cat_sf"/>
</dbReference>
<dbReference type="PROSITE" id="PS51318">
    <property type="entry name" value="TAT"/>
    <property type="match status" value="1"/>
</dbReference>
<feature type="domain" description="FAD-dependent oxidoreductase 2 FAD-binding" evidence="5">
    <location>
        <begin position="57"/>
        <end position="485"/>
    </location>
</feature>
<dbReference type="PANTHER" id="PTHR43400">
    <property type="entry name" value="FUMARATE REDUCTASE"/>
    <property type="match status" value="1"/>
</dbReference>
<sequence length="526" mass="56191">MSNDKRRRNILKGVAATAALELLPEAKAGNTGAAIPATTPRIIAEGSVPRWDGETEVLVIGLGCAGAAAAIEAARAGAHTLVLEWTSGGGGTSAMSGGNFYFGGGTPVQRANGFEDNAEEMFKYLAASTGIAPDLEKIRLYCDGSLEHFQWVSALGVPFKHSYWQHNFEPWTDDCLWYSGSEKTHPYNTLARPAPRGHKPEIEGSSTGGRLLMEKMQQALLVAGAERVMDARCVALIKSARGRVVGCAAKIAGELRHYRARRGVILTTGGFIYNPVMVARYAPQARPLPPLGCGTDDGSGIQLGQAAGGECINMNAIAYTCPVLMPLKFIKGILVNEHGQRFINEDVNHKRIGEFAVLHENSRMYLIVDNNIYDKPRFPGVRLVAAAETIEELEIELGLPQFCLQDTVETYNFHAAQGRDPLFGKQAEHLKPLDKGPYAAFDCGLAGGAPYSAFTLGGLHTRPSGEVLDMDGCPIPGLYAAGRATSCLSAQSCGTSGIQIGEGTFFGRLAGRSAAKNSVDSTHPLR</sequence>
<dbReference type="RefSeq" id="WP_145771940.1">
    <property type="nucleotide sequence ID" value="NZ_LR778301.1"/>
</dbReference>
<dbReference type="SUPFAM" id="SSF51905">
    <property type="entry name" value="FAD/NAD(P)-binding domain"/>
    <property type="match status" value="1"/>
</dbReference>
<proteinExistence type="predicted"/>
<dbReference type="Gene3D" id="3.90.700.10">
    <property type="entry name" value="Succinate dehydrogenase/fumarate reductase flavoprotein, catalytic domain"/>
    <property type="match status" value="1"/>
</dbReference>
<protein>
    <submittedName>
        <fullName evidence="6">Fumarate reductase</fullName>
    </submittedName>
</protein>
<name>A0A6S6XXV1_9PROT</name>
<dbReference type="InterPro" id="IPR036188">
    <property type="entry name" value="FAD/NAD-bd_sf"/>
</dbReference>
<dbReference type="Pfam" id="PF00890">
    <property type="entry name" value="FAD_binding_2"/>
    <property type="match status" value="1"/>
</dbReference>
<gene>
    <name evidence="6" type="ORF">DENOEST_3670</name>
</gene>
<dbReference type="PANTHER" id="PTHR43400:SF10">
    <property type="entry name" value="3-OXOSTEROID 1-DEHYDROGENASE"/>
    <property type="match status" value="1"/>
</dbReference>
<keyword evidence="4" id="KW-0560">Oxidoreductase</keyword>
<organism evidence="6 7">
    <name type="scientific">Denitratisoma oestradiolicum</name>
    <dbReference type="NCBI Taxonomy" id="311182"/>
    <lineage>
        <taxon>Bacteria</taxon>
        <taxon>Pseudomonadati</taxon>
        <taxon>Pseudomonadota</taxon>
        <taxon>Betaproteobacteria</taxon>
        <taxon>Nitrosomonadales</taxon>
        <taxon>Sterolibacteriaceae</taxon>
        <taxon>Denitratisoma</taxon>
    </lineage>
</organism>
<dbReference type="InterPro" id="IPR006311">
    <property type="entry name" value="TAT_signal"/>
</dbReference>
<evidence type="ECO:0000256" key="1">
    <source>
        <dbReference type="ARBA" id="ARBA00001974"/>
    </source>
</evidence>
<dbReference type="Proteomes" id="UP000515733">
    <property type="component" value="Chromosome"/>
</dbReference>
<reference evidence="6 7" key="1">
    <citation type="submission" date="2020-03" db="EMBL/GenBank/DDBJ databases">
        <authorList>
            <consortium name="Genoscope - CEA"/>
            <person name="William W."/>
        </authorList>
    </citation>
    <scope>NUCLEOTIDE SEQUENCE [LARGE SCALE GENOMIC DNA]</scope>
    <source>
        <strain evidence="7">DSM 16959</strain>
    </source>
</reference>
<evidence type="ECO:0000259" key="5">
    <source>
        <dbReference type="Pfam" id="PF00890"/>
    </source>
</evidence>
<comment type="cofactor">
    <cofactor evidence="1">
        <name>FAD</name>
        <dbReference type="ChEBI" id="CHEBI:57692"/>
    </cofactor>
</comment>
<evidence type="ECO:0000256" key="3">
    <source>
        <dbReference type="ARBA" id="ARBA00022827"/>
    </source>
</evidence>
<dbReference type="GO" id="GO:0016491">
    <property type="term" value="F:oxidoreductase activity"/>
    <property type="evidence" value="ECO:0007669"/>
    <property type="project" value="UniProtKB-KW"/>
</dbReference>
<evidence type="ECO:0000256" key="2">
    <source>
        <dbReference type="ARBA" id="ARBA00022630"/>
    </source>
</evidence>
<evidence type="ECO:0000313" key="7">
    <source>
        <dbReference type="Proteomes" id="UP000515733"/>
    </source>
</evidence>
<dbReference type="InterPro" id="IPR050315">
    <property type="entry name" value="FAD-oxidoreductase_2"/>
</dbReference>
<keyword evidence="3" id="KW-0274">FAD</keyword>
<keyword evidence="2" id="KW-0285">Flavoprotein</keyword>
<dbReference type="EMBL" id="LR778301">
    <property type="protein sequence ID" value="CAB1370824.1"/>
    <property type="molecule type" value="Genomic_DNA"/>
</dbReference>
<dbReference type="AlphaFoldDB" id="A0A6S6XXV1"/>
<dbReference type="NCBIfam" id="NF005510">
    <property type="entry name" value="PRK07121.1-3"/>
    <property type="match status" value="1"/>
</dbReference>
<keyword evidence="7" id="KW-1185">Reference proteome</keyword>
<dbReference type="SUPFAM" id="SSF56425">
    <property type="entry name" value="Succinate dehydrogenase/fumarate reductase flavoprotein, catalytic domain"/>
    <property type="match status" value="1"/>
</dbReference>